<dbReference type="Proteomes" id="UP000294489">
    <property type="component" value="Unassembled WGS sequence"/>
</dbReference>
<evidence type="ECO:0000256" key="1">
    <source>
        <dbReference type="SAM" id="SignalP"/>
    </source>
</evidence>
<reference evidence="3 4" key="1">
    <citation type="submission" date="2019-03" db="EMBL/GenBank/DDBJ databases">
        <title>Freshwater and sediment microbial communities from various areas in North America, analyzing microbe dynamics in response to fracking.</title>
        <authorList>
            <person name="Lamendella R."/>
        </authorList>
    </citation>
    <scope>NUCLEOTIDE SEQUENCE [LARGE SCALE GENOMIC DNA]</scope>
    <source>
        <strain evidence="3 4">6_TX</strain>
    </source>
</reference>
<organism evidence="3 4">
    <name type="scientific">Modicisalibacter xianhensis</name>
    <dbReference type="NCBI Taxonomy" id="442341"/>
    <lineage>
        <taxon>Bacteria</taxon>
        <taxon>Pseudomonadati</taxon>
        <taxon>Pseudomonadota</taxon>
        <taxon>Gammaproteobacteria</taxon>
        <taxon>Oceanospirillales</taxon>
        <taxon>Halomonadaceae</taxon>
        <taxon>Modicisalibacter</taxon>
    </lineage>
</organism>
<dbReference type="InterPro" id="IPR002901">
    <property type="entry name" value="MGlyc_endo_b_GlcNAc-like_dom"/>
</dbReference>
<dbReference type="PANTHER" id="PTHR40572:SF1">
    <property type="entry name" value="PROTEIN BAX"/>
    <property type="match status" value="1"/>
</dbReference>
<feature type="signal peptide" evidence="1">
    <location>
        <begin position="1"/>
        <end position="35"/>
    </location>
</feature>
<dbReference type="Gene3D" id="1.10.530.10">
    <property type="match status" value="1"/>
</dbReference>
<dbReference type="SMART" id="SM00047">
    <property type="entry name" value="LYZ2"/>
    <property type="match status" value="1"/>
</dbReference>
<sequence length="275" mass="30906">MRRCRPRRRLRVTAILAVTACLGVGVAPFPMTAQAESTWETRAETITQQALYRSDLDPVSELPDLRDYPAGPVRKQVFLKLLVPLVEAENARIAAQREWLETVQTRGGARSGKERQRLATLCQEYDLACRDQRITQALLDRVNTVPLSMVIIQAIEESGWGTSRFARQGNNLFGLRCFKDGCGLAQAGSGRQYSAFDTVRDAVRTYLHNLNTHEAYAQLRERRARLVAQQRPVTAEALIGALEGYATRHDYQDVLLSLLRTNNSLILSHRSDKAV</sequence>
<dbReference type="PANTHER" id="PTHR40572">
    <property type="entry name" value="PROTEIN BAX"/>
    <property type="match status" value="1"/>
</dbReference>
<gene>
    <name evidence="3" type="ORF">DFO67_103384</name>
</gene>
<comment type="caution">
    <text evidence="3">The sequence shown here is derived from an EMBL/GenBank/DDBJ whole genome shotgun (WGS) entry which is preliminary data.</text>
</comment>
<dbReference type="GO" id="GO:0004040">
    <property type="term" value="F:amidase activity"/>
    <property type="evidence" value="ECO:0007669"/>
    <property type="project" value="InterPro"/>
</dbReference>
<evidence type="ECO:0000259" key="2">
    <source>
        <dbReference type="SMART" id="SM00047"/>
    </source>
</evidence>
<protein>
    <submittedName>
        <fullName evidence="3">Bax protein</fullName>
    </submittedName>
</protein>
<feature type="chain" id="PRO_5020641324" evidence="1">
    <location>
        <begin position="36"/>
        <end position="275"/>
    </location>
</feature>
<dbReference type="Pfam" id="PF01832">
    <property type="entry name" value="Glucosaminidase"/>
    <property type="match status" value="1"/>
</dbReference>
<dbReference type="InterPro" id="IPR053195">
    <property type="entry name" value="Bax-like"/>
</dbReference>
<dbReference type="EMBL" id="SOEC01000003">
    <property type="protein sequence ID" value="TDX31785.1"/>
    <property type="molecule type" value="Genomic_DNA"/>
</dbReference>
<evidence type="ECO:0000313" key="4">
    <source>
        <dbReference type="Proteomes" id="UP000294489"/>
    </source>
</evidence>
<dbReference type="NCBIfam" id="NF007681">
    <property type="entry name" value="PRK10356.1"/>
    <property type="match status" value="1"/>
</dbReference>
<name>A0A4R8FXQ6_9GAMM</name>
<dbReference type="AlphaFoldDB" id="A0A4R8FXQ6"/>
<feature type="domain" description="Mannosyl-glycoprotein endo-beta-N-acetylglucosamidase-like" evidence="2">
    <location>
        <begin position="125"/>
        <end position="250"/>
    </location>
</feature>
<accession>A0A4R8FXQ6</accession>
<proteinExistence type="predicted"/>
<keyword evidence="1" id="KW-0732">Signal</keyword>
<evidence type="ECO:0000313" key="3">
    <source>
        <dbReference type="EMBL" id="TDX31785.1"/>
    </source>
</evidence>